<keyword evidence="3" id="KW-0560">Oxidoreductase</keyword>
<organism evidence="6 7">
    <name type="scientific">Tectimicrobiota bacterium</name>
    <dbReference type="NCBI Taxonomy" id="2528274"/>
    <lineage>
        <taxon>Bacteria</taxon>
        <taxon>Pseudomonadati</taxon>
        <taxon>Nitrospinota/Tectimicrobiota group</taxon>
        <taxon>Candidatus Tectimicrobiota</taxon>
    </lineage>
</organism>
<dbReference type="GO" id="GO:0008726">
    <property type="term" value="F:alkanesulfonate monooxygenase activity"/>
    <property type="evidence" value="ECO:0007669"/>
    <property type="project" value="TreeGrafter"/>
</dbReference>
<dbReference type="Pfam" id="PF00296">
    <property type="entry name" value="Bac_luciferase"/>
    <property type="match status" value="1"/>
</dbReference>
<evidence type="ECO:0000259" key="5">
    <source>
        <dbReference type="Pfam" id="PF00296"/>
    </source>
</evidence>
<feature type="domain" description="Luciferase-like" evidence="5">
    <location>
        <begin position="17"/>
        <end position="271"/>
    </location>
</feature>
<reference evidence="6" key="1">
    <citation type="submission" date="2020-07" db="EMBL/GenBank/DDBJ databases">
        <title>Huge and variable diversity of episymbiotic CPR bacteria and DPANN archaea in groundwater ecosystems.</title>
        <authorList>
            <person name="He C.Y."/>
            <person name="Keren R."/>
            <person name="Whittaker M."/>
            <person name="Farag I.F."/>
            <person name="Doudna J."/>
            <person name="Cate J.H.D."/>
            <person name="Banfield J.F."/>
        </authorList>
    </citation>
    <scope>NUCLEOTIDE SEQUENCE</scope>
    <source>
        <strain evidence="6">NC_groundwater_717_Ag_S-0.2um_59_8</strain>
    </source>
</reference>
<evidence type="ECO:0000313" key="6">
    <source>
        <dbReference type="EMBL" id="MBI3014380.1"/>
    </source>
</evidence>
<evidence type="ECO:0000256" key="2">
    <source>
        <dbReference type="ARBA" id="ARBA00022643"/>
    </source>
</evidence>
<dbReference type="PANTHER" id="PTHR42847:SF4">
    <property type="entry name" value="ALKANESULFONATE MONOOXYGENASE-RELATED"/>
    <property type="match status" value="1"/>
</dbReference>
<comment type="caution">
    <text evidence="6">The sequence shown here is derived from an EMBL/GenBank/DDBJ whole genome shotgun (WGS) entry which is preliminary data.</text>
</comment>
<sequence length="341" mass="38508">MVEFGFAVPASIHEIPVSVRVEVAEQVETLGYESFWMPHSVARDVAAFDTLDTLCAAAAKTKKIKLGTNVLQVPLYQPIDLARRVVTLDHLSRGRFLFGVGTGWIPKAFDHMGLSFPERGKRMDEALEIMTRLWTEEDVTYEGKYYRLHEAIVVPKPLHKPYPPILMGGLYTNIQRGAPGVNRKAGWNHRGIRRAARFANGWIPGGRPDLDACREGMALIKEAASQEGRSLNDEDFDLTVTSYTQFNIDKDPDKALREAYSFYNTRVRESFFQVQGNPALEALRASGCYGPAEEVAKVINRWLGFKKTVPALKRIVIMFASLDPVQQLERFHKEVRPLLDM</sequence>
<dbReference type="PANTHER" id="PTHR42847">
    <property type="entry name" value="ALKANESULFONATE MONOOXYGENASE"/>
    <property type="match status" value="1"/>
</dbReference>
<keyword evidence="4" id="KW-0503">Monooxygenase</keyword>
<keyword evidence="1" id="KW-0285">Flavoprotein</keyword>
<evidence type="ECO:0000313" key="7">
    <source>
        <dbReference type="Proteomes" id="UP000741360"/>
    </source>
</evidence>
<evidence type="ECO:0000256" key="3">
    <source>
        <dbReference type="ARBA" id="ARBA00023002"/>
    </source>
</evidence>
<keyword evidence="2" id="KW-0288">FMN</keyword>
<dbReference type="Proteomes" id="UP000741360">
    <property type="component" value="Unassembled WGS sequence"/>
</dbReference>
<evidence type="ECO:0000256" key="1">
    <source>
        <dbReference type="ARBA" id="ARBA00022630"/>
    </source>
</evidence>
<evidence type="ECO:0000256" key="4">
    <source>
        <dbReference type="ARBA" id="ARBA00023033"/>
    </source>
</evidence>
<dbReference type="SUPFAM" id="SSF51679">
    <property type="entry name" value="Bacterial luciferase-like"/>
    <property type="match status" value="1"/>
</dbReference>
<protein>
    <submittedName>
        <fullName evidence="6">LLM class flavin-dependent oxidoreductase</fullName>
    </submittedName>
</protein>
<name>A0A932M095_UNCTE</name>
<dbReference type="Gene3D" id="3.20.20.30">
    <property type="entry name" value="Luciferase-like domain"/>
    <property type="match status" value="1"/>
</dbReference>
<dbReference type="InterPro" id="IPR036661">
    <property type="entry name" value="Luciferase-like_sf"/>
</dbReference>
<gene>
    <name evidence="6" type="ORF">HYY65_04820</name>
</gene>
<dbReference type="AlphaFoldDB" id="A0A932M095"/>
<dbReference type="GO" id="GO:0046306">
    <property type="term" value="P:alkanesulfonate catabolic process"/>
    <property type="evidence" value="ECO:0007669"/>
    <property type="project" value="TreeGrafter"/>
</dbReference>
<proteinExistence type="predicted"/>
<dbReference type="InterPro" id="IPR011251">
    <property type="entry name" value="Luciferase-like_dom"/>
</dbReference>
<accession>A0A932M095</accession>
<dbReference type="EMBL" id="JACPSX010000090">
    <property type="protein sequence ID" value="MBI3014380.1"/>
    <property type="molecule type" value="Genomic_DNA"/>
</dbReference>
<dbReference type="InterPro" id="IPR050172">
    <property type="entry name" value="SsuD_RutA_monooxygenase"/>
</dbReference>